<reference evidence="2" key="1">
    <citation type="journal article" date="2019" name="Int. J. Syst. Evol. Microbiol.">
        <title>The Global Catalogue of Microorganisms (GCM) 10K type strain sequencing project: providing services to taxonomists for standard genome sequencing and annotation.</title>
        <authorList>
            <consortium name="The Broad Institute Genomics Platform"/>
            <consortium name="The Broad Institute Genome Sequencing Center for Infectious Disease"/>
            <person name="Wu L."/>
            <person name="Ma J."/>
        </authorList>
    </citation>
    <scope>NUCLEOTIDE SEQUENCE [LARGE SCALE GENOMIC DNA]</scope>
    <source>
        <strain evidence="2">JCM 17342</strain>
    </source>
</reference>
<dbReference type="EMBL" id="BAABAL010000019">
    <property type="protein sequence ID" value="GAA4029565.1"/>
    <property type="molecule type" value="Genomic_DNA"/>
</dbReference>
<name>A0ABP7TQM5_9PSEU</name>
<protein>
    <submittedName>
        <fullName evidence="1">Uncharacterized protein</fullName>
    </submittedName>
</protein>
<keyword evidence="2" id="KW-1185">Reference proteome</keyword>
<proteinExistence type="predicted"/>
<evidence type="ECO:0000313" key="2">
    <source>
        <dbReference type="Proteomes" id="UP001501747"/>
    </source>
</evidence>
<organism evidence="1 2">
    <name type="scientific">Allokutzneria multivorans</name>
    <dbReference type="NCBI Taxonomy" id="1142134"/>
    <lineage>
        <taxon>Bacteria</taxon>
        <taxon>Bacillati</taxon>
        <taxon>Actinomycetota</taxon>
        <taxon>Actinomycetes</taxon>
        <taxon>Pseudonocardiales</taxon>
        <taxon>Pseudonocardiaceae</taxon>
        <taxon>Allokutzneria</taxon>
    </lineage>
</organism>
<accession>A0ABP7TQM5</accession>
<evidence type="ECO:0000313" key="1">
    <source>
        <dbReference type="EMBL" id="GAA4029565.1"/>
    </source>
</evidence>
<comment type="caution">
    <text evidence="1">The sequence shown here is derived from an EMBL/GenBank/DDBJ whole genome shotgun (WGS) entry which is preliminary data.</text>
</comment>
<gene>
    <name evidence="1" type="ORF">GCM10022247_63340</name>
</gene>
<dbReference type="Proteomes" id="UP001501747">
    <property type="component" value="Unassembled WGS sequence"/>
</dbReference>
<sequence>MLTLWPNHDKVGALGYPTTAVTDEFRIGGHDRLRYPEVPRGPTETGLEAPFPRPAAAALRWFA</sequence>